<keyword evidence="2" id="KW-0812">Transmembrane</keyword>
<dbReference type="SMART" id="SM00321">
    <property type="entry name" value="WSC"/>
    <property type="match status" value="1"/>
</dbReference>
<comment type="subcellular location">
    <subcellularLocation>
        <location evidence="1">Membrane</location>
        <topology evidence="1">Single-pass membrane protein</topology>
    </subcellularLocation>
</comment>
<feature type="domain" description="WSC" evidence="9">
    <location>
        <begin position="33"/>
        <end position="134"/>
    </location>
</feature>
<organism evidence="10 11">
    <name type="scientific">Macrostomum lignano</name>
    <dbReference type="NCBI Taxonomy" id="282301"/>
    <lineage>
        <taxon>Eukaryota</taxon>
        <taxon>Metazoa</taxon>
        <taxon>Spiralia</taxon>
        <taxon>Lophotrochozoa</taxon>
        <taxon>Platyhelminthes</taxon>
        <taxon>Rhabditophora</taxon>
        <taxon>Macrostomorpha</taxon>
        <taxon>Macrostomida</taxon>
        <taxon>Macrostomidae</taxon>
        <taxon>Macrostomum</taxon>
    </lineage>
</organism>
<keyword evidence="10" id="KW-1185">Reference proteome</keyword>
<keyword evidence="4" id="KW-1133">Transmembrane helix</keyword>
<dbReference type="AlphaFoldDB" id="A0A1I8GXK2"/>
<reference evidence="11" key="1">
    <citation type="submission" date="2016-11" db="UniProtKB">
        <authorList>
            <consortium name="WormBaseParasite"/>
        </authorList>
    </citation>
    <scope>IDENTIFICATION</scope>
</reference>
<protein>
    <submittedName>
        <fullName evidence="11">WSC domain-containing protein</fullName>
    </submittedName>
</protein>
<dbReference type="InterPro" id="IPR002889">
    <property type="entry name" value="WSC_carb-bd"/>
</dbReference>
<feature type="compositionally biased region" description="Polar residues" evidence="7">
    <location>
        <begin position="260"/>
        <end position="277"/>
    </location>
</feature>
<keyword evidence="5" id="KW-0472">Membrane</keyword>
<dbReference type="WBParaSite" id="maker-uti_cns_0003541-snap-gene-0.17-mRNA-1">
    <property type="protein sequence ID" value="maker-uti_cns_0003541-snap-gene-0.17-mRNA-1"/>
    <property type="gene ID" value="maker-uti_cns_0003541-snap-gene-0.17"/>
</dbReference>
<keyword evidence="6" id="KW-0325">Glycoprotein</keyword>
<evidence type="ECO:0000259" key="9">
    <source>
        <dbReference type="PROSITE" id="PS51212"/>
    </source>
</evidence>
<feature type="chain" id="PRO_5009319789" evidence="8">
    <location>
        <begin position="32"/>
        <end position="283"/>
    </location>
</feature>
<dbReference type="GO" id="GO:0005886">
    <property type="term" value="C:plasma membrane"/>
    <property type="evidence" value="ECO:0007669"/>
    <property type="project" value="TreeGrafter"/>
</dbReference>
<name>A0A1I8GXK2_9PLAT</name>
<evidence type="ECO:0000256" key="2">
    <source>
        <dbReference type="ARBA" id="ARBA00022692"/>
    </source>
</evidence>
<evidence type="ECO:0000313" key="11">
    <source>
        <dbReference type="WBParaSite" id="maker-uti_cns_0003541-snap-gene-0.17-mRNA-1"/>
    </source>
</evidence>
<evidence type="ECO:0000256" key="5">
    <source>
        <dbReference type="ARBA" id="ARBA00023136"/>
    </source>
</evidence>
<feature type="region of interest" description="Disordered" evidence="7">
    <location>
        <begin position="260"/>
        <end position="283"/>
    </location>
</feature>
<dbReference type="PANTHER" id="PTHR24269">
    <property type="entry name" value="KREMEN PROTEIN"/>
    <property type="match status" value="1"/>
</dbReference>
<dbReference type="PROSITE" id="PS51212">
    <property type="entry name" value="WSC"/>
    <property type="match status" value="1"/>
</dbReference>
<evidence type="ECO:0000256" key="4">
    <source>
        <dbReference type="ARBA" id="ARBA00022989"/>
    </source>
</evidence>
<dbReference type="PANTHER" id="PTHR24269:SF16">
    <property type="entry name" value="PROTEIN SLG1"/>
    <property type="match status" value="1"/>
</dbReference>
<evidence type="ECO:0000256" key="6">
    <source>
        <dbReference type="ARBA" id="ARBA00023180"/>
    </source>
</evidence>
<evidence type="ECO:0000256" key="3">
    <source>
        <dbReference type="ARBA" id="ARBA00022729"/>
    </source>
</evidence>
<accession>A0A1I8GXK2</accession>
<feature type="signal peptide" evidence="8">
    <location>
        <begin position="1"/>
        <end position="31"/>
    </location>
</feature>
<dbReference type="Pfam" id="PF01822">
    <property type="entry name" value="WSC"/>
    <property type="match status" value="2"/>
</dbReference>
<dbReference type="InterPro" id="IPR051836">
    <property type="entry name" value="Kremen_rcpt"/>
</dbReference>
<evidence type="ECO:0000256" key="7">
    <source>
        <dbReference type="SAM" id="MobiDB-lite"/>
    </source>
</evidence>
<evidence type="ECO:0000256" key="1">
    <source>
        <dbReference type="ARBA" id="ARBA00004167"/>
    </source>
</evidence>
<dbReference type="Proteomes" id="UP000095280">
    <property type="component" value="Unplaced"/>
</dbReference>
<evidence type="ECO:0000313" key="10">
    <source>
        <dbReference type="Proteomes" id="UP000095280"/>
    </source>
</evidence>
<keyword evidence="3 8" id="KW-0732">Signal</keyword>
<evidence type="ECO:0000256" key="8">
    <source>
        <dbReference type="SAM" id="SignalP"/>
    </source>
</evidence>
<sequence>MHSLMSPTAHLNGILLPILLIFFNKDLLSTTAHFQHVGCYQILNDNGNLGVLMELTDNLKSQLTPDVCLRLCVEFNDNRNKVLNYFGLFNGEQCYCRDTVGIFRLASFDCMASCPGNWQISCGGSKAMDIYFIEWENPPVLQTSMSHYNCAVPCLHLDVKLAGVTNRTSCYCGSGLVSSAVRASAGVCGRPCTGNQSEICGDAEYMLSLTQFTVKSLTQFTIKSLTQFTVKSLTQFTIKSLTVHQFNVKSLANLKSQSRQESQRKLTSGSLKYSTIHRQSKTV</sequence>
<proteinExistence type="predicted"/>